<dbReference type="SUPFAM" id="SSF52151">
    <property type="entry name" value="FabD/lysophospholipase-like"/>
    <property type="match status" value="1"/>
</dbReference>
<dbReference type="Proteomes" id="UP000886740">
    <property type="component" value="Unassembled WGS sequence"/>
</dbReference>
<feature type="short sequence motif" description="GXSXG" evidence="4">
    <location>
        <begin position="45"/>
        <end position="49"/>
    </location>
</feature>
<gene>
    <name evidence="6" type="ORF">H9977_09335</name>
</gene>
<dbReference type="AlphaFoldDB" id="A0A9D1X9V6"/>
<evidence type="ECO:0000256" key="1">
    <source>
        <dbReference type="ARBA" id="ARBA00022801"/>
    </source>
</evidence>
<keyword evidence="3 4" id="KW-0443">Lipid metabolism</keyword>
<dbReference type="Pfam" id="PF01734">
    <property type="entry name" value="Patatin"/>
    <property type="match status" value="1"/>
</dbReference>
<dbReference type="PANTHER" id="PTHR14226:SF78">
    <property type="entry name" value="SLR0060 PROTEIN"/>
    <property type="match status" value="1"/>
</dbReference>
<evidence type="ECO:0000256" key="3">
    <source>
        <dbReference type="ARBA" id="ARBA00023098"/>
    </source>
</evidence>
<dbReference type="InterPro" id="IPR050301">
    <property type="entry name" value="NTE"/>
</dbReference>
<organism evidence="6 7">
    <name type="scientific">Candidatus Parabacteroides intestinipullorum</name>
    <dbReference type="NCBI Taxonomy" id="2838723"/>
    <lineage>
        <taxon>Bacteria</taxon>
        <taxon>Pseudomonadati</taxon>
        <taxon>Bacteroidota</taxon>
        <taxon>Bacteroidia</taxon>
        <taxon>Bacteroidales</taxon>
        <taxon>Tannerellaceae</taxon>
        <taxon>Parabacteroides</taxon>
    </lineage>
</organism>
<feature type="active site" description="Nucleophile" evidence="4">
    <location>
        <position position="47"/>
    </location>
</feature>
<keyword evidence="2 4" id="KW-0442">Lipid degradation</keyword>
<dbReference type="Gene3D" id="3.40.1090.10">
    <property type="entry name" value="Cytosolic phospholipase A2 catalytic domain"/>
    <property type="match status" value="2"/>
</dbReference>
<name>A0A9D1X9V6_9BACT</name>
<dbReference type="PANTHER" id="PTHR14226">
    <property type="entry name" value="NEUROPATHY TARGET ESTERASE/SWISS CHEESE D.MELANOGASTER"/>
    <property type="match status" value="1"/>
</dbReference>
<keyword evidence="1 4" id="KW-0378">Hydrolase</keyword>
<protein>
    <submittedName>
        <fullName evidence="6">Patatin-like phospholipase family protein</fullName>
    </submittedName>
</protein>
<evidence type="ECO:0000259" key="5">
    <source>
        <dbReference type="PROSITE" id="PS51635"/>
    </source>
</evidence>
<dbReference type="GO" id="GO:0016787">
    <property type="term" value="F:hydrolase activity"/>
    <property type="evidence" value="ECO:0007669"/>
    <property type="project" value="UniProtKB-UniRule"/>
</dbReference>
<dbReference type="InterPro" id="IPR002641">
    <property type="entry name" value="PNPLA_dom"/>
</dbReference>
<dbReference type="InterPro" id="IPR016035">
    <property type="entry name" value="Acyl_Trfase/lysoPLipase"/>
</dbReference>
<feature type="short sequence motif" description="GXGXXG" evidence="4">
    <location>
        <begin position="18"/>
        <end position="23"/>
    </location>
</feature>
<dbReference type="CDD" id="cd07205">
    <property type="entry name" value="Pat_PNPLA6_PNPLA7_NTE1_like"/>
    <property type="match status" value="1"/>
</dbReference>
<dbReference type="PROSITE" id="PS51635">
    <property type="entry name" value="PNPLA"/>
    <property type="match status" value="1"/>
</dbReference>
<sequence length="278" mass="30688">MAERTTQKKYNLGLSLSGGGAKGFAHLGVFKALEECGLQPDIIAGTSVGSLMGALFADGYTADEIKLLFSGREFSEFAQLQIPKAGLFDSNRFSLFLKRHLRAKNFEDLNIPLVVVATDLDHGESVEFREGPIVEAVTASCSIPVIFSPVVINGIHYVDGGLFRNFPVSTIREECERIVGVNVSPLIPQKYKQTLVHIAERSYHYLFRANTLEDRELCDVLIEVEEAGLYKTFDLENVDVISELGYVAAMRAFEKLVNDNKTDILAKAILAGKKELNP</sequence>
<evidence type="ECO:0000256" key="4">
    <source>
        <dbReference type="PROSITE-ProRule" id="PRU01161"/>
    </source>
</evidence>
<dbReference type="EMBL" id="DXEL01000064">
    <property type="protein sequence ID" value="HIX75216.1"/>
    <property type="molecule type" value="Genomic_DNA"/>
</dbReference>
<evidence type="ECO:0000313" key="7">
    <source>
        <dbReference type="Proteomes" id="UP000886740"/>
    </source>
</evidence>
<dbReference type="GO" id="GO:0016042">
    <property type="term" value="P:lipid catabolic process"/>
    <property type="evidence" value="ECO:0007669"/>
    <property type="project" value="UniProtKB-UniRule"/>
</dbReference>
<feature type="active site" description="Proton acceptor" evidence="4">
    <location>
        <position position="159"/>
    </location>
</feature>
<evidence type="ECO:0000313" key="6">
    <source>
        <dbReference type="EMBL" id="HIX75216.1"/>
    </source>
</evidence>
<comment type="caution">
    <text evidence="6">The sequence shown here is derived from an EMBL/GenBank/DDBJ whole genome shotgun (WGS) entry which is preliminary data.</text>
</comment>
<evidence type="ECO:0000256" key="2">
    <source>
        <dbReference type="ARBA" id="ARBA00022963"/>
    </source>
</evidence>
<reference evidence="6" key="2">
    <citation type="submission" date="2021-04" db="EMBL/GenBank/DDBJ databases">
        <authorList>
            <person name="Gilroy R."/>
        </authorList>
    </citation>
    <scope>NUCLEOTIDE SEQUENCE</scope>
    <source>
        <strain evidence="6">ChiGjej6B6-14162</strain>
    </source>
</reference>
<proteinExistence type="predicted"/>
<feature type="short sequence motif" description="DGA/G" evidence="4">
    <location>
        <begin position="159"/>
        <end position="161"/>
    </location>
</feature>
<feature type="domain" description="PNPLA" evidence="5">
    <location>
        <begin position="14"/>
        <end position="172"/>
    </location>
</feature>
<accession>A0A9D1X9V6</accession>
<reference evidence="6" key="1">
    <citation type="journal article" date="2021" name="PeerJ">
        <title>Extensive microbial diversity within the chicken gut microbiome revealed by metagenomics and culture.</title>
        <authorList>
            <person name="Gilroy R."/>
            <person name="Ravi A."/>
            <person name="Getino M."/>
            <person name="Pursley I."/>
            <person name="Horton D.L."/>
            <person name="Alikhan N.F."/>
            <person name="Baker D."/>
            <person name="Gharbi K."/>
            <person name="Hall N."/>
            <person name="Watson M."/>
            <person name="Adriaenssens E.M."/>
            <person name="Foster-Nyarko E."/>
            <person name="Jarju S."/>
            <person name="Secka A."/>
            <person name="Antonio M."/>
            <person name="Oren A."/>
            <person name="Chaudhuri R.R."/>
            <person name="La Ragione R."/>
            <person name="Hildebrand F."/>
            <person name="Pallen M.J."/>
        </authorList>
    </citation>
    <scope>NUCLEOTIDE SEQUENCE</scope>
    <source>
        <strain evidence="6">ChiGjej6B6-14162</strain>
    </source>
</reference>